<sequence length="73" mass="8562">MKTVVLTVNDDSKFHLLVNFLREVQFIEMEDNIASVEEIKKIGKLPRSVLHPVKAENIKTFSRDELHDRQSFH</sequence>
<proteinExistence type="predicted"/>
<evidence type="ECO:0000313" key="1">
    <source>
        <dbReference type="EMBL" id="VFK25821.1"/>
    </source>
</evidence>
<gene>
    <name evidence="1" type="ORF">BECKMB1821G_GA0114241_101620</name>
    <name evidence="3" type="ORF">BECKMB1821H_GA0114242_101520</name>
    <name evidence="2" type="ORF">BECKMB1821I_GA0114274_100271</name>
</gene>
<dbReference type="EMBL" id="CAADGH010000015">
    <property type="protein sequence ID" value="VFK75083.1"/>
    <property type="molecule type" value="Genomic_DNA"/>
</dbReference>
<accession>A0A451B9W8</accession>
<protein>
    <submittedName>
        <fullName evidence="3">Uncharacterized protein</fullName>
    </submittedName>
</protein>
<organism evidence="3">
    <name type="scientific">Candidatus Kentrum sp. MB</name>
    <dbReference type="NCBI Taxonomy" id="2138164"/>
    <lineage>
        <taxon>Bacteria</taxon>
        <taxon>Pseudomonadati</taxon>
        <taxon>Pseudomonadota</taxon>
        <taxon>Gammaproteobacteria</taxon>
        <taxon>Candidatus Kentrum</taxon>
    </lineage>
</organism>
<dbReference type="EMBL" id="CAADFQ010000002">
    <property type="protein sequence ID" value="VFK27184.1"/>
    <property type="molecule type" value="Genomic_DNA"/>
</dbReference>
<reference evidence="3" key="1">
    <citation type="submission" date="2019-02" db="EMBL/GenBank/DDBJ databases">
        <authorList>
            <person name="Gruber-Vodicka R. H."/>
            <person name="Seah K. B. B."/>
        </authorList>
    </citation>
    <scope>NUCLEOTIDE SEQUENCE</scope>
    <source>
        <strain evidence="1">BECK_BZ197</strain>
        <strain evidence="3">BECK_BZ198</strain>
        <strain evidence="2">BECK_BZ199</strain>
    </source>
</reference>
<dbReference type="AlphaFoldDB" id="A0A451B9W8"/>
<evidence type="ECO:0000313" key="3">
    <source>
        <dbReference type="EMBL" id="VFK75083.1"/>
    </source>
</evidence>
<evidence type="ECO:0000313" key="2">
    <source>
        <dbReference type="EMBL" id="VFK27184.1"/>
    </source>
</evidence>
<name>A0A451B9W8_9GAMM</name>
<dbReference type="EMBL" id="CAADFO010000016">
    <property type="protein sequence ID" value="VFK25821.1"/>
    <property type="molecule type" value="Genomic_DNA"/>
</dbReference>